<evidence type="ECO:0000256" key="24">
    <source>
        <dbReference type="ARBA" id="ARBA00044938"/>
    </source>
</evidence>
<dbReference type="Pfam" id="PF00742">
    <property type="entry name" value="Homoserine_dh"/>
    <property type="match status" value="1"/>
</dbReference>
<dbReference type="Gene3D" id="3.40.1160.10">
    <property type="entry name" value="Acetylglutamate kinase-like"/>
    <property type="match status" value="1"/>
</dbReference>
<comment type="pathway">
    <text evidence="2">Amino-acid biosynthesis; L-lysine biosynthesis via DAP pathway; (S)-tetrahydrodipicolinate from L-aspartate: step 1/4.</text>
</comment>
<evidence type="ECO:0000256" key="2">
    <source>
        <dbReference type="ARBA" id="ARBA00004766"/>
    </source>
</evidence>
<feature type="domain" description="ACT" evidence="27">
    <location>
        <begin position="415"/>
        <end position="485"/>
    </location>
</feature>
<evidence type="ECO:0000256" key="26">
    <source>
        <dbReference type="ARBA" id="ARBA00048841"/>
    </source>
</evidence>
<dbReference type="SUPFAM" id="SSF51735">
    <property type="entry name" value="NAD(P)-binding Rossmann-fold domains"/>
    <property type="match status" value="1"/>
</dbReference>
<keyword evidence="12" id="KW-0791">Threonine biosynthesis</keyword>
<evidence type="ECO:0000256" key="18">
    <source>
        <dbReference type="ARBA" id="ARBA00023002"/>
    </source>
</evidence>
<dbReference type="PIRSF" id="PIRSF000727">
    <property type="entry name" value="ThrA"/>
    <property type="match status" value="1"/>
</dbReference>
<dbReference type="Gene3D" id="3.40.50.720">
    <property type="entry name" value="NAD(P)-binding Rossmann-like Domain"/>
    <property type="match status" value="1"/>
</dbReference>
<dbReference type="InterPro" id="IPR054352">
    <property type="entry name" value="ACT_Aspartokinase"/>
</dbReference>
<evidence type="ECO:0000256" key="13">
    <source>
        <dbReference type="ARBA" id="ARBA00022723"/>
    </source>
</evidence>
<evidence type="ECO:0000256" key="7">
    <source>
        <dbReference type="ARBA" id="ARBA00007952"/>
    </source>
</evidence>
<dbReference type="SUPFAM" id="SSF55347">
    <property type="entry name" value="Glyceraldehyde-3-phosphate dehydrogenase-like, C-terminal domain"/>
    <property type="match status" value="1"/>
</dbReference>
<dbReference type="GO" id="GO:0004412">
    <property type="term" value="F:homoserine dehydrogenase activity"/>
    <property type="evidence" value="ECO:0007669"/>
    <property type="project" value="UniProtKB-EC"/>
</dbReference>
<comment type="cofactor">
    <cofactor evidence="1">
        <name>a metal cation</name>
        <dbReference type="ChEBI" id="CHEBI:25213"/>
    </cofactor>
</comment>
<dbReference type="EMBL" id="JBHULN010000005">
    <property type="protein sequence ID" value="MFD2570878.1"/>
    <property type="molecule type" value="Genomic_DNA"/>
</dbReference>
<accession>A0ABW5M1E3</accession>
<keyword evidence="20" id="KW-0915">Sodium</keyword>
<keyword evidence="15 28" id="KW-0418">Kinase</keyword>
<keyword evidence="23" id="KW-0511">Multifunctional enzyme</keyword>
<comment type="subunit">
    <text evidence="9">Homotetramer.</text>
</comment>
<comment type="pathway">
    <text evidence="3">Amino-acid biosynthesis; L-methionine biosynthesis via de novo pathway; L-homoserine from L-aspartate: step 1/3.</text>
</comment>
<evidence type="ECO:0000313" key="28">
    <source>
        <dbReference type="EMBL" id="MFD2570878.1"/>
    </source>
</evidence>
<comment type="similarity">
    <text evidence="8">In the N-terminal section; belongs to the aspartokinase family.</text>
</comment>
<name>A0ABW5M1E3_9BACT</name>
<keyword evidence="19" id="KW-0520">NAD</keyword>
<keyword evidence="22" id="KW-0486">Methionine biosynthesis</keyword>
<dbReference type="InterPro" id="IPR018042">
    <property type="entry name" value="Aspartate_kinase_CS"/>
</dbReference>
<dbReference type="CDD" id="cd04921">
    <property type="entry name" value="ACT_AKi-HSDH-ThrA-like_1"/>
    <property type="match status" value="1"/>
</dbReference>
<dbReference type="Gene3D" id="3.30.360.10">
    <property type="entry name" value="Dihydrodipicolinate Reductase, domain 2"/>
    <property type="match status" value="1"/>
</dbReference>
<keyword evidence="16" id="KW-0067">ATP-binding</keyword>
<comment type="catalytic activity">
    <reaction evidence="25">
        <text>L-aspartate + ATP = 4-phospho-L-aspartate + ADP</text>
        <dbReference type="Rhea" id="RHEA:23776"/>
        <dbReference type="ChEBI" id="CHEBI:29991"/>
        <dbReference type="ChEBI" id="CHEBI:30616"/>
        <dbReference type="ChEBI" id="CHEBI:57535"/>
        <dbReference type="ChEBI" id="CHEBI:456216"/>
        <dbReference type="EC" id="2.7.2.4"/>
    </reaction>
    <physiologicalReaction direction="left-to-right" evidence="25">
        <dbReference type="Rhea" id="RHEA:23777"/>
    </physiologicalReaction>
</comment>
<dbReference type="Gene3D" id="3.30.2130.10">
    <property type="entry name" value="VC0802-like"/>
    <property type="match status" value="1"/>
</dbReference>
<dbReference type="InterPro" id="IPR011147">
    <property type="entry name" value="Bifunc_Aspkin/hSer_DH"/>
</dbReference>
<evidence type="ECO:0000259" key="27">
    <source>
        <dbReference type="PROSITE" id="PS51671"/>
    </source>
</evidence>
<dbReference type="NCBIfam" id="TIGR00657">
    <property type="entry name" value="asp_kinases"/>
    <property type="match status" value="1"/>
</dbReference>
<comment type="pathway">
    <text evidence="4">Amino-acid biosynthesis; L-threonine biosynthesis; L-threonine from L-aspartate: step 3/5.</text>
</comment>
<dbReference type="InterPro" id="IPR005106">
    <property type="entry name" value="Asp/hSer_DH_NAD-bd"/>
</dbReference>
<evidence type="ECO:0000256" key="6">
    <source>
        <dbReference type="ARBA" id="ARBA00005139"/>
    </source>
</evidence>
<evidence type="ECO:0000256" key="10">
    <source>
        <dbReference type="ARBA" id="ARBA00022605"/>
    </source>
</evidence>
<dbReference type="InterPro" id="IPR045865">
    <property type="entry name" value="ACT-like_dom_sf"/>
</dbReference>
<evidence type="ECO:0000256" key="22">
    <source>
        <dbReference type="ARBA" id="ARBA00023167"/>
    </source>
</evidence>
<comment type="similarity">
    <text evidence="7">In the C-terminal section; belongs to the homoserine dehydrogenase family.</text>
</comment>
<dbReference type="GO" id="GO:0004072">
    <property type="term" value="F:aspartate kinase activity"/>
    <property type="evidence" value="ECO:0007669"/>
    <property type="project" value="UniProtKB-EC"/>
</dbReference>
<dbReference type="InterPro" id="IPR001342">
    <property type="entry name" value="HDH_cat"/>
</dbReference>
<comment type="catalytic activity">
    <reaction evidence="26">
        <text>L-homoserine + NADP(+) = L-aspartate 4-semialdehyde + NADPH + H(+)</text>
        <dbReference type="Rhea" id="RHEA:15761"/>
        <dbReference type="ChEBI" id="CHEBI:15378"/>
        <dbReference type="ChEBI" id="CHEBI:57476"/>
        <dbReference type="ChEBI" id="CHEBI:57783"/>
        <dbReference type="ChEBI" id="CHEBI:58349"/>
        <dbReference type="ChEBI" id="CHEBI:537519"/>
        <dbReference type="EC" id="1.1.1.3"/>
    </reaction>
    <physiologicalReaction direction="right-to-left" evidence="26">
        <dbReference type="Rhea" id="RHEA:15763"/>
    </physiologicalReaction>
</comment>
<evidence type="ECO:0000256" key="23">
    <source>
        <dbReference type="ARBA" id="ARBA00023268"/>
    </source>
</evidence>
<keyword evidence="17" id="KW-0521">NADP</keyword>
<evidence type="ECO:0000313" key="29">
    <source>
        <dbReference type="Proteomes" id="UP001597469"/>
    </source>
</evidence>
<keyword evidence="18 28" id="KW-0560">Oxidoreductase</keyword>
<dbReference type="PROSITE" id="PS00324">
    <property type="entry name" value="ASPARTOKINASE"/>
    <property type="match status" value="1"/>
</dbReference>
<evidence type="ECO:0000256" key="5">
    <source>
        <dbReference type="ARBA" id="ARBA00005062"/>
    </source>
</evidence>
<evidence type="ECO:0000256" key="25">
    <source>
        <dbReference type="ARBA" id="ARBA00048561"/>
    </source>
</evidence>
<dbReference type="InterPro" id="IPR049638">
    <property type="entry name" value="AK-HD"/>
</dbReference>
<organism evidence="28 29">
    <name type="scientific">Spirosoma soli</name>
    <dbReference type="NCBI Taxonomy" id="1770529"/>
    <lineage>
        <taxon>Bacteria</taxon>
        <taxon>Pseudomonadati</taxon>
        <taxon>Bacteroidota</taxon>
        <taxon>Cytophagia</taxon>
        <taxon>Cytophagales</taxon>
        <taxon>Cytophagaceae</taxon>
        <taxon>Spirosoma</taxon>
    </lineage>
</organism>
<dbReference type="InterPro" id="IPR036393">
    <property type="entry name" value="AceGlu_kinase-like_sf"/>
</dbReference>
<keyword evidence="13" id="KW-0479">Metal-binding</keyword>
<evidence type="ECO:0000256" key="11">
    <source>
        <dbReference type="ARBA" id="ARBA00022679"/>
    </source>
</evidence>
<dbReference type="InterPro" id="IPR001048">
    <property type="entry name" value="Asp/Glu/Uridylate_kinase"/>
</dbReference>
<dbReference type="InterPro" id="IPR019811">
    <property type="entry name" value="HDH_CS"/>
</dbReference>
<dbReference type="RefSeq" id="WP_381521947.1">
    <property type="nucleotide sequence ID" value="NZ_JBHULN010000005.1"/>
</dbReference>
<keyword evidence="21" id="KW-0457">Lysine biosynthesis</keyword>
<reference evidence="29" key="1">
    <citation type="journal article" date="2019" name="Int. J. Syst. Evol. Microbiol.">
        <title>The Global Catalogue of Microorganisms (GCM) 10K type strain sequencing project: providing services to taxonomists for standard genome sequencing and annotation.</title>
        <authorList>
            <consortium name="The Broad Institute Genomics Platform"/>
            <consortium name="The Broad Institute Genome Sequencing Center for Infectious Disease"/>
            <person name="Wu L."/>
            <person name="Ma J."/>
        </authorList>
    </citation>
    <scope>NUCLEOTIDE SEQUENCE [LARGE SCALE GENOMIC DNA]</scope>
    <source>
        <strain evidence="29">KCTC 42805</strain>
    </source>
</reference>
<dbReference type="Pfam" id="PF22468">
    <property type="entry name" value="ACT_9"/>
    <property type="match status" value="2"/>
</dbReference>
<evidence type="ECO:0000256" key="9">
    <source>
        <dbReference type="ARBA" id="ARBA00011881"/>
    </source>
</evidence>
<gene>
    <name evidence="28" type="primary">thrA</name>
    <name evidence="28" type="ORF">ACFSUS_09560</name>
</gene>
<dbReference type="InterPro" id="IPR001341">
    <property type="entry name" value="Asp_kinase"/>
</dbReference>
<dbReference type="EC" id="1.1.1.3" evidence="28"/>
<evidence type="ECO:0000256" key="4">
    <source>
        <dbReference type="ARBA" id="ARBA00005056"/>
    </source>
</evidence>
<evidence type="ECO:0000256" key="8">
    <source>
        <dbReference type="ARBA" id="ARBA00010046"/>
    </source>
</evidence>
<evidence type="ECO:0000256" key="19">
    <source>
        <dbReference type="ARBA" id="ARBA00023027"/>
    </source>
</evidence>
<evidence type="ECO:0000256" key="12">
    <source>
        <dbReference type="ARBA" id="ARBA00022697"/>
    </source>
</evidence>
<keyword evidence="29" id="KW-1185">Reference proteome</keyword>
<dbReference type="SUPFAM" id="SSF53633">
    <property type="entry name" value="Carbamate kinase-like"/>
    <property type="match status" value="1"/>
</dbReference>
<evidence type="ECO:0000256" key="1">
    <source>
        <dbReference type="ARBA" id="ARBA00001920"/>
    </source>
</evidence>
<keyword evidence="11 28" id="KW-0808">Transferase</keyword>
<dbReference type="InterPro" id="IPR036291">
    <property type="entry name" value="NAD(P)-bd_dom_sf"/>
</dbReference>
<dbReference type="InterPro" id="IPR002912">
    <property type="entry name" value="ACT_dom"/>
</dbReference>
<keyword evidence="14" id="KW-0547">Nucleotide-binding</keyword>
<evidence type="ECO:0000256" key="3">
    <source>
        <dbReference type="ARBA" id="ARBA00004986"/>
    </source>
</evidence>
<evidence type="ECO:0000256" key="20">
    <source>
        <dbReference type="ARBA" id="ARBA00023053"/>
    </source>
</evidence>
<dbReference type="Proteomes" id="UP001597469">
    <property type="component" value="Unassembled WGS sequence"/>
</dbReference>
<dbReference type="PANTHER" id="PTHR43070:SF5">
    <property type="entry name" value="HOMOSERINE DEHYDROGENASE"/>
    <property type="match status" value="1"/>
</dbReference>
<comment type="pathway">
    <text evidence="5">Amino-acid biosynthesis; L-methionine biosynthesis via de novo pathway; L-homoserine from L-aspartate: step 3/3.</text>
</comment>
<dbReference type="PANTHER" id="PTHR43070">
    <property type="match status" value="1"/>
</dbReference>
<dbReference type="EC" id="2.7.2.4" evidence="28"/>
<evidence type="ECO:0000256" key="21">
    <source>
        <dbReference type="ARBA" id="ARBA00023154"/>
    </source>
</evidence>
<dbReference type="SUPFAM" id="SSF55021">
    <property type="entry name" value="ACT-like"/>
    <property type="match status" value="2"/>
</dbReference>
<evidence type="ECO:0000256" key="15">
    <source>
        <dbReference type="ARBA" id="ARBA00022777"/>
    </source>
</evidence>
<keyword evidence="10" id="KW-0028">Amino-acid biosynthesis</keyword>
<dbReference type="PROSITE" id="PS01042">
    <property type="entry name" value="HOMOSER_DHGENASE"/>
    <property type="match status" value="1"/>
</dbReference>
<evidence type="ECO:0000256" key="16">
    <source>
        <dbReference type="ARBA" id="ARBA00022840"/>
    </source>
</evidence>
<comment type="function">
    <text evidence="24">Bifunctional aspartate kinase and homoserine dehydrogenase that catalyzes the first and the third steps toward the synthesis of lysine, methionine and threonine from aspartate.</text>
</comment>
<evidence type="ECO:0000256" key="17">
    <source>
        <dbReference type="ARBA" id="ARBA00022857"/>
    </source>
</evidence>
<evidence type="ECO:0000256" key="14">
    <source>
        <dbReference type="ARBA" id="ARBA00022741"/>
    </source>
</evidence>
<dbReference type="Pfam" id="PF00696">
    <property type="entry name" value="AA_kinase"/>
    <property type="match status" value="1"/>
</dbReference>
<dbReference type="CDD" id="cd04243">
    <property type="entry name" value="AAK_AK-HSDH-like"/>
    <property type="match status" value="1"/>
</dbReference>
<protein>
    <submittedName>
        <fullName evidence="28">Bifunctional aspartate kinase/homoserine dehydrogenase I</fullName>
        <ecNumber evidence="28">1.1.1.3</ecNumber>
        <ecNumber evidence="28">2.7.2.4</ecNumber>
    </submittedName>
</protein>
<sequence length="838" mass="90962">MQVLKFGGTSVGSVESIKQVLQIIENHRRGDRYAGAGPQNGDRIAVVFSAMGGVTNQLIEIGRMATTGNTDYMELVRRIEDRHFNVVKALIPVKEQSKVFANVRGIINELEDLLRGVSLIRELSPRTHDLITSFGERLSTTVITECVKSRGIPAQFCDARTLIKTGPQFGQAEVNYALTNELIQNHFAKTTDAAGAPIQLITGFIGSTEKNETTTLGRGGSDYTASIIGAALNAEVIDIWTDVDGMMTADPRKVPNAFNIPTITYAEAMELSHFGAKVIYPPSLQPAFARNIPIRVLNTFNPTHEGTVVSRTAERRQYTITGISSIDDIALVNVQGSGMIGVAGVSAKLFGVLAAHKISVILISQASSEHSICFAIDPRGAENVKAILDAEFATEIAQGHIDNIAIERELSVIATVGEGMRKSSGIAGKLFSVLGKNGVNIVAVAQGSSEINISVVINKNNLSKALNALHNIFFQSEARVLNLYLVGTGLIGKTLLKQVFDQNRYLRTEKLLKVCVVGMSNTKKMLLDPRGIALDDWRERLLTEGVTTSLPAFVEKIKDYNLPNSVFIDCTSDKEIVQFYESLLDANISVVTPNKVANSGPYSEYRRLQRTALNRGVKFLYETNVGAGLPIINTVQGLMTAGDQFLKIEAILSGTLSYIFNNFKPGSNGEPVSFADIVREAKEKGYTEPDPRDDLSGQDVARKILILAREAGFALEPEDVTINNLLPESCLAAPTIPAFFDELERNNAYFESLLAEAEAKGEKLRFVAAFENNKAVIELRSVGAEHPFYMLSGSDNIVSFTTERYKDRPLVIKGPGAGAEVTASGVFADVVSIGSYLA</sequence>
<comment type="pathway">
    <text evidence="6">Amino-acid biosynthesis; L-threonine biosynthesis; L-threonine from L-aspartate: step 1/5.</text>
</comment>
<dbReference type="NCBIfam" id="NF006959">
    <property type="entry name" value="PRK09436.1"/>
    <property type="match status" value="1"/>
</dbReference>
<dbReference type="PROSITE" id="PS51671">
    <property type="entry name" value="ACT"/>
    <property type="match status" value="1"/>
</dbReference>
<proteinExistence type="inferred from homology"/>
<comment type="caution">
    <text evidence="28">The sequence shown here is derived from an EMBL/GenBank/DDBJ whole genome shotgun (WGS) entry which is preliminary data.</text>
</comment>
<dbReference type="Pfam" id="PF03447">
    <property type="entry name" value="NAD_binding_3"/>
    <property type="match status" value="1"/>
</dbReference>